<name>A0ABP9RSQ7_9ACTN</name>
<keyword evidence="4" id="KW-1185">Reference proteome</keyword>
<feature type="domain" description="HIT" evidence="2">
    <location>
        <begin position="22"/>
        <end position="129"/>
    </location>
</feature>
<dbReference type="PANTHER" id="PTHR46648:SF1">
    <property type="entry name" value="ADENOSINE 5'-MONOPHOSPHORAMIDASE HNT1"/>
    <property type="match status" value="1"/>
</dbReference>
<dbReference type="Pfam" id="PF01230">
    <property type="entry name" value="HIT"/>
    <property type="match status" value="1"/>
</dbReference>
<feature type="short sequence motif" description="Histidine triad motif" evidence="1">
    <location>
        <begin position="114"/>
        <end position="118"/>
    </location>
</feature>
<dbReference type="PANTHER" id="PTHR46648">
    <property type="entry name" value="HIT FAMILY PROTEIN 1"/>
    <property type="match status" value="1"/>
</dbReference>
<evidence type="ECO:0000313" key="4">
    <source>
        <dbReference type="Proteomes" id="UP001501570"/>
    </source>
</evidence>
<dbReference type="InterPro" id="IPR036265">
    <property type="entry name" value="HIT-like_sf"/>
</dbReference>
<organism evidence="3 4">
    <name type="scientific">Rugosimonospora acidiphila</name>
    <dbReference type="NCBI Taxonomy" id="556531"/>
    <lineage>
        <taxon>Bacteria</taxon>
        <taxon>Bacillati</taxon>
        <taxon>Actinomycetota</taxon>
        <taxon>Actinomycetes</taxon>
        <taxon>Micromonosporales</taxon>
        <taxon>Micromonosporaceae</taxon>
        <taxon>Rugosimonospora</taxon>
    </lineage>
</organism>
<dbReference type="RefSeq" id="WP_345629416.1">
    <property type="nucleotide sequence ID" value="NZ_BAABJQ010000006.1"/>
</dbReference>
<evidence type="ECO:0000259" key="2">
    <source>
        <dbReference type="PROSITE" id="PS51084"/>
    </source>
</evidence>
<dbReference type="InterPro" id="IPR011146">
    <property type="entry name" value="HIT-like"/>
</dbReference>
<evidence type="ECO:0000313" key="3">
    <source>
        <dbReference type="EMBL" id="GAA5184772.1"/>
    </source>
</evidence>
<gene>
    <name evidence="3" type="ORF">GCM10023322_27010</name>
</gene>
<dbReference type="Gene3D" id="3.30.428.10">
    <property type="entry name" value="HIT-like"/>
    <property type="match status" value="1"/>
</dbReference>
<reference evidence="4" key="1">
    <citation type="journal article" date="2019" name="Int. J. Syst. Evol. Microbiol.">
        <title>The Global Catalogue of Microorganisms (GCM) 10K type strain sequencing project: providing services to taxonomists for standard genome sequencing and annotation.</title>
        <authorList>
            <consortium name="The Broad Institute Genomics Platform"/>
            <consortium name="The Broad Institute Genome Sequencing Center for Infectious Disease"/>
            <person name="Wu L."/>
            <person name="Ma J."/>
        </authorList>
    </citation>
    <scope>NUCLEOTIDE SEQUENCE [LARGE SCALE GENOMIC DNA]</scope>
    <source>
        <strain evidence="4">JCM 18304</strain>
    </source>
</reference>
<dbReference type="EMBL" id="BAABJQ010000006">
    <property type="protein sequence ID" value="GAA5184772.1"/>
    <property type="molecule type" value="Genomic_DNA"/>
</dbReference>
<dbReference type="Proteomes" id="UP001501570">
    <property type="component" value="Unassembled WGS sequence"/>
</dbReference>
<comment type="caution">
    <text evidence="3">The sequence shown here is derived from an EMBL/GenBank/DDBJ whole genome shotgun (WGS) entry which is preliminary data.</text>
</comment>
<accession>A0ABP9RSQ7</accession>
<protein>
    <recommendedName>
        <fullName evidence="2">HIT domain-containing protein</fullName>
    </recommendedName>
</protein>
<dbReference type="InterPro" id="IPR001310">
    <property type="entry name" value="Histidine_triad_HIT"/>
</dbReference>
<dbReference type="SUPFAM" id="SSF54197">
    <property type="entry name" value="HIT-like"/>
    <property type="match status" value="1"/>
</dbReference>
<sequence>MTARIPMDLDAYERRARGGECFICALVAGSPGSEHEIVHDDGEHLAFLSRYPTLYGYTLVAPRQHAELIHRDLDRPAYLRLQDVVYRVAQALEAMVPCERMYVLSLGSQQGNSHIHWHVAPLPPGTPYRQQQYRALMAEHGIIAWDAAQAAALGARLRAALADLDRPAR</sequence>
<evidence type="ECO:0000256" key="1">
    <source>
        <dbReference type="PROSITE-ProRule" id="PRU00464"/>
    </source>
</evidence>
<dbReference type="PROSITE" id="PS51084">
    <property type="entry name" value="HIT_2"/>
    <property type="match status" value="1"/>
</dbReference>
<proteinExistence type="predicted"/>